<feature type="transmembrane region" description="Helical" evidence="7">
    <location>
        <begin position="210"/>
        <end position="236"/>
    </location>
</feature>
<dbReference type="AlphaFoldDB" id="A0A5N5DI25"/>
<evidence type="ECO:0000313" key="9">
    <source>
        <dbReference type="EMBL" id="KAB2576614.1"/>
    </source>
</evidence>
<feature type="transmembrane region" description="Helical" evidence="7">
    <location>
        <begin position="12"/>
        <end position="30"/>
    </location>
</feature>
<sequence length="388" mass="43133">MAFDIAGGRGNSMYILGGFGLFLVWSTLSLRIYVRAHMLRSWGWDDWMMTWAVICFTIMAAGMFCLAANSFGSPAYTLSVDTLVKLYKSVIFAEEGYVTTSMFFRLSVCCFYLRLTPVMWHIWTIKILMVVNTTYSIAYFFVLLNQCTPISFFWTHFTGDTDGTCLRDSIIIGTTFVHTLISIIADWTLNSIPLFIIIPNVTMNRRTKISALALLGLGAVASSGIIVRLIALFTIRPSNSAVPLSPPVAFWSALEATIGMTAANLATYRPFLRSLAKSIRSGPDSDLPDQQQPRSIINLSKIRWPLSRASHSRRQHRAGYVLSGGNDDELDAQELDGIEEWERGLGVRRGKEGGIAIVDLDDDKSPPEEIVRVGSEDRLRQDSGSQGV</sequence>
<keyword evidence="2 7" id="KW-0812">Transmembrane</keyword>
<evidence type="ECO:0000256" key="6">
    <source>
        <dbReference type="SAM" id="MobiDB-lite"/>
    </source>
</evidence>
<gene>
    <name evidence="9" type="ORF">DBV05_g4662</name>
</gene>
<dbReference type="PANTHER" id="PTHR33048:SF96">
    <property type="entry name" value="INTEGRAL MEMBRANE PROTEIN"/>
    <property type="match status" value="1"/>
</dbReference>
<evidence type="ECO:0000256" key="3">
    <source>
        <dbReference type="ARBA" id="ARBA00022989"/>
    </source>
</evidence>
<feature type="domain" description="Rhodopsin" evidence="8">
    <location>
        <begin position="30"/>
        <end position="273"/>
    </location>
</feature>
<feature type="compositionally biased region" description="Basic and acidic residues" evidence="6">
    <location>
        <begin position="363"/>
        <end position="381"/>
    </location>
</feature>
<dbReference type="Proteomes" id="UP000325902">
    <property type="component" value="Unassembled WGS sequence"/>
</dbReference>
<feature type="transmembrane region" description="Helical" evidence="7">
    <location>
        <begin position="127"/>
        <end position="144"/>
    </location>
</feature>
<evidence type="ECO:0000259" key="8">
    <source>
        <dbReference type="Pfam" id="PF20684"/>
    </source>
</evidence>
<feature type="region of interest" description="Disordered" evidence="6">
    <location>
        <begin position="358"/>
        <end position="388"/>
    </location>
</feature>
<keyword evidence="3 7" id="KW-1133">Transmembrane helix</keyword>
<accession>A0A5N5DI25</accession>
<organism evidence="9 10">
    <name type="scientific">Lasiodiplodia theobromae</name>
    <dbReference type="NCBI Taxonomy" id="45133"/>
    <lineage>
        <taxon>Eukaryota</taxon>
        <taxon>Fungi</taxon>
        <taxon>Dikarya</taxon>
        <taxon>Ascomycota</taxon>
        <taxon>Pezizomycotina</taxon>
        <taxon>Dothideomycetes</taxon>
        <taxon>Dothideomycetes incertae sedis</taxon>
        <taxon>Botryosphaeriales</taxon>
        <taxon>Botryosphaeriaceae</taxon>
        <taxon>Lasiodiplodia</taxon>
    </lineage>
</organism>
<evidence type="ECO:0000313" key="10">
    <source>
        <dbReference type="Proteomes" id="UP000325902"/>
    </source>
</evidence>
<dbReference type="PANTHER" id="PTHR33048">
    <property type="entry name" value="PTH11-LIKE INTEGRAL MEMBRANE PROTEIN (AFU_ORTHOLOGUE AFUA_5G11245)"/>
    <property type="match status" value="1"/>
</dbReference>
<dbReference type="EMBL" id="VCHE01000022">
    <property type="protein sequence ID" value="KAB2576614.1"/>
    <property type="molecule type" value="Genomic_DNA"/>
</dbReference>
<evidence type="ECO:0000256" key="2">
    <source>
        <dbReference type="ARBA" id="ARBA00022692"/>
    </source>
</evidence>
<feature type="transmembrane region" description="Helical" evidence="7">
    <location>
        <begin position="248"/>
        <end position="268"/>
    </location>
</feature>
<feature type="transmembrane region" description="Helical" evidence="7">
    <location>
        <begin position="176"/>
        <end position="198"/>
    </location>
</feature>
<keyword evidence="10" id="KW-1185">Reference proteome</keyword>
<feature type="transmembrane region" description="Helical" evidence="7">
    <location>
        <begin position="51"/>
        <end position="76"/>
    </location>
</feature>
<dbReference type="OrthoDB" id="4682787at2759"/>
<dbReference type="InterPro" id="IPR049326">
    <property type="entry name" value="Rhodopsin_dom_fungi"/>
</dbReference>
<evidence type="ECO:0000256" key="4">
    <source>
        <dbReference type="ARBA" id="ARBA00023136"/>
    </source>
</evidence>
<comment type="similarity">
    <text evidence="5">Belongs to the SAT4 family.</text>
</comment>
<dbReference type="Pfam" id="PF20684">
    <property type="entry name" value="Fung_rhodopsin"/>
    <property type="match status" value="1"/>
</dbReference>
<reference evidence="9 10" key="1">
    <citation type="journal article" date="2019" name="Sci. Rep.">
        <title>A multi-omics analysis of the grapevine pathogen Lasiodiplodia theobromae reveals that temperature affects the expression of virulence- and pathogenicity-related genes.</title>
        <authorList>
            <person name="Felix C."/>
            <person name="Meneses R."/>
            <person name="Goncalves M.F.M."/>
            <person name="Tilleman L."/>
            <person name="Duarte A.S."/>
            <person name="Jorrin-Novo J.V."/>
            <person name="Van de Peer Y."/>
            <person name="Deforce D."/>
            <person name="Van Nieuwerburgh F."/>
            <person name="Esteves A.C."/>
            <person name="Alves A."/>
        </authorList>
    </citation>
    <scope>NUCLEOTIDE SEQUENCE [LARGE SCALE GENOMIC DNA]</scope>
    <source>
        <strain evidence="9 10">LA-SOL3</strain>
    </source>
</reference>
<dbReference type="GO" id="GO:0016020">
    <property type="term" value="C:membrane"/>
    <property type="evidence" value="ECO:0007669"/>
    <property type="project" value="UniProtKB-SubCell"/>
</dbReference>
<name>A0A5N5DI25_9PEZI</name>
<comment type="caution">
    <text evidence="9">The sequence shown here is derived from an EMBL/GenBank/DDBJ whole genome shotgun (WGS) entry which is preliminary data.</text>
</comment>
<protein>
    <recommendedName>
        <fullName evidence="8">Rhodopsin domain-containing protein</fullName>
    </recommendedName>
</protein>
<evidence type="ECO:0000256" key="7">
    <source>
        <dbReference type="SAM" id="Phobius"/>
    </source>
</evidence>
<keyword evidence="4 7" id="KW-0472">Membrane</keyword>
<evidence type="ECO:0000256" key="5">
    <source>
        <dbReference type="ARBA" id="ARBA00038359"/>
    </source>
</evidence>
<comment type="subcellular location">
    <subcellularLocation>
        <location evidence="1">Membrane</location>
        <topology evidence="1">Multi-pass membrane protein</topology>
    </subcellularLocation>
</comment>
<dbReference type="InterPro" id="IPR052337">
    <property type="entry name" value="SAT4-like"/>
</dbReference>
<evidence type="ECO:0000256" key="1">
    <source>
        <dbReference type="ARBA" id="ARBA00004141"/>
    </source>
</evidence>
<proteinExistence type="inferred from homology"/>